<evidence type="ECO:0000256" key="7">
    <source>
        <dbReference type="HAMAP-Rule" id="MF_01057"/>
    </source>
</evidence>
<evidence type="ECO:0000256" key="3">
    <source>
        <dbReference type="ARBA" id="ARBA00022603"/>
    </source>
</evidence>
<evidence type="ECO:0000313" key="8">
    <source>
        <dbReference type="EMBL" id="MCX2973783.1"/>
    </source>
</evidence>
<feature type="binding site" evidence="7">
    <location>
        <position position="134"/>
    </location>
    <ligand>
        <name>S-adenosyl-L-methionine</name>
        <dbReference type="ChEBI" id="CHEBI:59789"/>
    </ligand>
</feature>
<dbReference type="CDD" id="cd02440">
    <property type="entry name" value="AdoMet_MTases"/>
    <property type="match status" value="1"/>
</dbReference>
<dbReference type="SUPFAM" id="SSF53335">
    <property type="entry name" value="S-adenosyl-L-methionine-dependent methyltransferases"/>
    <property type="match status" value="1"/>
</dbReference>
<keyword evidence="4 7" id="KW-0808">Transferase</keyword>
<dbReference type="InterPro" id="IPR003358">
    <property type="entry name" value="tRNA_(Gua-N-7)_MeTrfase_Trmb"/>
</dbReference>
<keyword evidence="3 7" id="KW-0489">Methyltransferase</keyword>
<name>A0ABT3SUW1_9GAMM</name>
<dbReference type="Pfam" id="PF02390">
    <property type="entry name" value="Methyltransf_4"/>
    <property type="match status" value="1"/>
</dbReference>
<evidence type="ECO:0000313" key="9">
    <source>
        <dbReference type="Proteomes" id="UP001143307"/>
    </source>
</evidence>
<feature type="binding site" evidence="7">
    <location>
        <begin position="207"/>
        <end position="210"/>
    </location>
    <ligand>
        <name>substrate</name>
    </ligand>
</feature>
<comment type="function">
    <text evidence="2 7">Catalyzes the formation of N(7)-methylguanine at position 46 (m7G46) in tRNA.</text>
</comment>
<dbReference type="GO" id="GO:0008176">
    <property type="term" value="F:tRNA (guanine(46)-N7)-methyltransferase activity"/>
    <property type="evidence" value="ECO:0007669"/>
    <property type="project" value="UniProtKB-EC"/>
</dbReference>
<comment type="similarity">
    <text evidence="7">Belongs to the class I-like SAM-binding methyltransferase superfamily. TrmB family.</text>
</comment>
<dbReference type="PANTHER" id="PTHR23417:SF14">
    <property type="entry name" value="PENTACOTRIPEPTIDE-REPEAT REGION OF PRORP DOMAIN-CONTAINING PROTEIN"/>
    <property type="match status" value="1"/>
</dbReference>
<dbReference type="RefSeq" id="WP_279252640.1">
    <property type="nucleotide sequence ID" value="NZ_SHNP01000003.1"/>
</dbReference>
<proteinExistence type="inferred from homology"/>
<dbReference type="EMBL" id="SHNP01000003">
    <property type="protein sequence ID" value="MCX2973783.1"/>
    <property type="molecule type" value="Genomic_DNA"/>
</dbReference>
<comment type="pathway">
    <text evidence="7">tRNA modification; N(7)-methylguanine-tRNA biosynthesis.</text>
</comment>
<dbReference type="EC" id="2.1.1.33" evidence="7"/>
<feature type="binding site" evidence="7">
    <location>
        <position position="59"/>
    </location>
    <ligand>
        <name>S-adenosyl-L-methionine</name>
        <dbReference type="ChEBI" id="CHEBI:59789"/>
    </ligand>
</feature>
<evidence type="ECO:0000256" key="6">
    <source>
        <dbReference type="ARBA" id="ARBA00022694"/>
    </source>
</evidence>
<dbReference type="HAMAP" id="MF_01057">
    <property type="entry name" value="tRNA_methyltr_TrmB"/>
    <property type="match status" value="1"/>
</dbReference>
<dbReference type="Proteomes" id="UP001143307">
    <property type="component" value="Unassembled WGS sequence"/>
</dbReference>
<organism evidence="8 9">
    <name type="scientific">Candidatus Seongchinamella marina</name>
    <dbReference type="NCBI Taxonomy" id="2518990"/>
    <lineage>
        <taxon>Bacteria</taxon>
        <taxon>Pseudomonadati</taxon>
        <taxon>Pseudomonadota</taxon>
        <taxon>Gammaproteobacteria</taxon>
        <taxon>Cellvibrionales</taxon>
        <taxon>Halieaceae</taxon>
        <taxon>Seongchinamella</taxon>
    </lineage>
</organism>
<accession>A0ABT3SUW1</accession>
<feature type="binding site" evidence="7">
    <location>
        <position position="84"/>
    </location>
    <ligand>
        <name>S-adenosyl-L-methionine</name>
        <dbReference type="ChEBI" id="CHEBI:59789"/>
    </ligand>
</feature>
<sequence length="228" mass="25978">MSETEKHRRIRSYVLRTGRMTPGQERAYEENWSRWGLVHADGPLDFDTCFGRPGPKVLEIGFGMGQSLVEMAVAAPDNNFVGIEVHKPGVGRLLHSMVDEGVNNVRVYCHDAVEVLRDCIADESLDTVQIFFPDPWHKKRHHKRRLIQSEFVTQLTRKLKSGGILHLATDWQQYAEQMMDVLTAAEGLSNSDGPEQFSPRPDDRPLTKFEARGERLGHGVWDLLFVKD</sequence>
<comment type="catalytic activity">
    <reaction evidence="1 7">
        <text>guanosine(46) in tRNA + S-adenosyl-L-methionine = N(7)-methylguanosine(46) in tRNA + S-adenosyl-L-homocysteine</text>
        <dbReference type="Rhea" id="RHEA:42708"/>
        <dbReference type="Rhea" id="RHEA-COMP:10188"/>
        <dbReference type="Rhea" id="RHEA-COMP:10189"/>
        <dbReference type="ChEBI" id="CHEBI:57856"/>
        <dbReference type="ChEBI" id="CHEBI:59789"/>
        <dbReference type="ChEBI" id="CHEBI:74269"/>
        <dbReference type="ChEBI" id="CHEBI:74480"/>
        <dbReference type="EC" id="2.1.1.33"/>
    </reaction>
</comment>
<comment type="caution">
    <text evidence="7">Lacks conserved residue(s) required for the propagation of feature annotation.</text>
</comment>
<dbReference type="NCBIfam" id="TIGR00091">
    <property type="entry name" value="tRNA (guanosine(46)-N7)-methyltransferase TrmB"/>
    <property type="match status" value="1"/>
</dbReference>
<keyword evidence="9" id="KW-1185">Reference proteome</keyword>
<dbReference type="PANTHER" id="PTHR23417">
    <property type="entry name" value="3-DEOXY-D-MANNO-OCTULOSONIC-ACID TRANSFERASE/TRNA GUANINE-N 7 - -METHYLTRANSFERASE"/>
    <property type="match status" value="1"/>
</dbReference>
<keyword evidence="5 7" id="KW-0949">S-adenosyl-L-methionine</keyword>
<feature type="binding site" evidence="7">
    <location>
        <position position="111"/>
    </location>
    <ligand>
        <name>S-adenosyl-L-methionine</name>
        <dbReference type="ChEBI" id="CHEBI:59789"/>
    </ligand>
</feature>
<reference evidence="8" key="1">
    <citation type="submission" date="2019-02" db="EMBL/GenBank/DDBJ databases">
        <authorList>
            <person name="Li S.-H."/>
        </authorList>
    </citation>
    <scope>NUCLEOTIDE SEQUENCE</scope>
    <source>
        <strain evidence="8">IMCC8485</strain>
    </source>
</reference>
<dbReference type="PROSITE" id="PS51625">
    <property type="entry name" value="SAM_MT_TRMB"/>
    <property type="match status" value="1"/>
</dbReference>
<dbReference type="InterPro" id="IPR055361">
    <property type="entry name" value="tRNA_methyltr_TrmB_bact"/>
</dbReference>
<evidence type="ECO:0000256" key="4">
    <source>
        <dbReference type="ARBA" id="ARBA00022679"/>
    </source>
</evidence>
<protein>
    <recommendedName>
        <fullName evidence="7">tRNA (guanine-N(7)-)-methyltransferase</fullName>
        <ecNumber evidence="7">2.1.1.33</ecNumber>
    </recommendedName>
    <alternativeName>
        <fullName evidence="7">tRNA (guanine(46)-N(7))-methyltransferase</fullName>
    </alternativeName>
    <alternativeName>
        <fullName evidence="7">tRNA(m7G46)-methyltransferase</fullName>
    </alternativeName>
</protein>
<gene>
    <name evidence="7 8" type="primary">trmB</name>
    <name evidence="8" type="ORF">EYC87_09355</name>
</gene>
<dbReference type="Gene3D" id="3.40.50.150">
    <property type="entry name" value="Vaccinia Virus protein VP39"/>
    <property type="match status" value="1"/>
</dbReference>
<evidence type="ECO:0000256" key="2">
    <source>
        <dbReference type="ARBA" id="ARBA00003015"/>
    </source>
</evidence>
<feature type="binding site" evidence="7">
    <location>
        <position position="138"/>
    </location>
    <ligand>
        <name>substrate</name>
    </ligand>
</feature>
<keyword evidence="6 7" id="KW-0819">tRNA processing</keyword>
<evidence type="ECO:0000256" key="5">
    <source>
        <dbReference type="ARBA" id="ARBA00022691"/>
    </source>
</evidence>
<comment type="caution">
    <text evidence="8">The sequence shown here is derived from an EMBL/GenBank/DDBJ whole genome shotgun (WGS) entry which is preliminary data.</text>
</comment>
<dbReference type="InterPro" id="IPR029063">
    <property type="entry name" value="SAM-dependent_MTases_sf"/>
</dbReference>
<evidence type="ECO:0000256" key="1">
    <source>
        <dbReference type="ARBA" id="ARBA00000142"/>
    </source>
</evidence>
<feature type="binding site" evidence="7">
    <location>
        <position position="170"/>
    </location>
    <ligand>
        <name>substrate</name>
    </ligand>
</feature>